<dbReference type="InterPro" id="IPR006860">
    <property type="entry name" value="FecR"/>
</dbReference>
<sequence length="336" mass="37864">MASEQELSELERLMREEGVQDFSGELIHRLWETPLKALPDEESEDTVWKHVKARMGDAAGAGRRKPAFRMSRRLAAAACLLAAVLGGSIYLLHKNARKPAAPVAEADARVNRIATQPLAKSKLELPDGTQVWLNEKSRLVYDNHDFNVNSREVTLTGEAFFDVTKNEKLPFVIHAGKVNIQVLGTAFNIKAYAGQKNVEAALIRGKIALSYAGDPDRRVLLKPNHKILLPIDRFPDPEEGKPVYTILPLARDKQGEAVETAWMKGKLAFDNESFGVIAQRMDDWYGIHFHFGSDSLRDLHFSGVIDKETLREALEAMQLSRHFTFRIEDREVWIGR</sequence>
<feature type="domain" description="Protein FecR C-terminal" evidence="3">
    <location>
        <begin position="266"/>
        <end position="334"/>
    </location>
</feature>
<evidence type="ECO:0000259" key="2">
    <source>
        <dbReference type="Pfam" id="PF04773"/>
    </source>
</evidence>
<evidence type="ECO:0000313" key="5">
    <source>
        <dbReference type="Proteomes" id="UP001501207"/>
    </source>
</evidence>
<name>A0ABP8FVH7_9BACT</name>
<dbReference type="Pfam" id="PF16344">
    <property type="entry name" value="FecR_C"/>
    <property type="match status" value="1"/>
</dbReference>
<proteinExistence type="predicted"/>
<gene>
    <name evidence="4" type="ORF">GCM10023143_21110</name>
</gene>
<evidence type="ECO:0000256" key="1">
    <source>
        <dbReference type="SAM" id="Phobius"/>
    </source>
</evidence>
<comment type="caution">
    <text evidence="4">The sequence shown here is derived from an EMBL/GenBank/DDBJ whole genome shotgun (WGS) entry which is preliminary data.</text>
</comment>
<dbReference type="InterPro" id="IPR012373">
    <property type="entry name" value="Ferrdict_sens_TM"/>
</dbReference>
<dbReference type="PIRSF" id="PIRSF018266">
    <property type="entry name" value="FecR"/>
    <property type="match status" value="1"/>
</dbReference>
<feature type="transmembrane region" description="Helical" evidence="1">
    <location>
        <begin position="74"/>
        <end position="92"/>
    </location>
</feature>
<dbReference type="Proteomes" id="UP001501207">
    <property type="component" value="Unassembled WGS sequence"/>
</dbReference>
<organism evidence="4 5">
    <name type="scientific">Compostibacter hankyongensis</name>
    <dbReference type="NCBI Taxonomy" id="1007089"/>
    <lineage>
        <taxon>Bacteria</taxon>
        <taxon>Pseudomonadati</taxon>
        <taxon>Bacteroidota</taxon>
        <taxon>Chitinophagia</taxon>
        <taxon>Chitinophagales</taxon>
        <taxon>Chitinophagaceae</taxon>
        <taxon>Compostibacter</taxon>
    </lineage>
</organism>
<dbReference type="InterPro" id="IPR032508">
    <property type="entry name" value="FecR_C"/>
</dbReference>
<evidence type="ECO:0000313" key="4">
    <source>
        <dbReference type="EMBL" id="GAA4311826.1"/>
    </source>
</evidence>
<evidence type="ECO:0000259" key="3">
    <source>
        <dbReference type="Pfam" id="PF16344"/>
    </source>
</evidence>
<keyword evidence="1" id="KW-0472">Membrane</keyword>
<dbReference type="Gene3D" id="2.60.120.1440">
    <property type="match status" value="1"/>
</dbReference>
<evidence type="ECO:0008006" key="6">
    <source>
        <dbReference type="Google" id="ProtNLM"/>
    </source>
</evidence>
<dbReference type="Gene3D" id="3.55.50.30">
    <property type="match status" value="1"/>
</dbReference>
<dbReference type="EMBL" id="BAABFN010000005">
    <property type="protein sequence ID" value="GAA4311826.1"/>
    <property type="molecule type" value="Genomic_DNA"/>
</dbReference>
<keyword evidence="5" id="KW-1185">Reference proteome</keyword>
<dbReference type="PANTHER" id="PTHR30273">
    <property type="entry name" value="PERIPLASMIC SIGNAL SENSOR AND SIGMA FACTOR ACTIVATOR FECR-RELATED"/>
    <property type="match status" value="1"/>
</dbReference>
<keyword evidence="1" id="KW-1133">Transmembrane helix</keyword>
<protein>
    <recommendedName>
        <fullName evidence="6">FecR family protein</fullName>
    </recommendedName>
</protein>
<dbReference type="Pfam" id="PF04773">
    <property type="entry name" value="FecR"/>
    <property type="match status" value="1"/>
</dbReference>
<reference evidence="5" key="1">
    <citation type="journal article" date="2019" name="Int. J. Syst. Evol. Microbiol.">
        <title>The Global Catalogue of Microorganisms (GCM) 10K type strain sequencing project: providing services to taxonomists for standard genome sequencing and annotation.</title>
        <authorList>
            <consortium name="The Broad Institute Genomics Platform"/>
            <consortium name="The Broad Institute Genome Sequencing Center for Infectious Disease"/>
            <person name="Wu L."/>
            <person name="Ma J."/>
        </authorList>
    </citation>
    <scope>NUCLEOTIDE SEQUENCE [LARGE SCALE GENOMIC DNA]</scope>
    <source>
        <strain evidence="5">JCM 17664</strain>
    </source>
</reference>
<dbReference type="PANTHER" id="PTHR30273:SF2">
    <property type="entry name" value="PROTEIN FECR"/>
    <property type="match status" value="1"/>
</dbReference>
<accession>A0ABP8FVH7</accession>
<keyword evidence="1" id="KW-0812">Transmembrane</keyword>
<feature type="domain" description="FecR protein" evidence="2">
    <location>
        <begin position="112"/>
        <end position="207"/>
    </location>
</feature>